<protein>
    <submittedName>
        <fullName evidence="1">Uncharacterized protein</fullName>
    </submittedName>
</protein>
<dbReference type="EMBL" id="MU275920">
    <property type="protein sequence ID" value="KAI0046665.1"/>
    <property type="molecule type" value="Genomic_DNA"/>
</dbReference>
<accession>A0ACB8RSV9</accession>
<organism evidence="1 2">
    <name type="scientific">Auriscalpium vulgare</name>
    <dbReference type="NCBI Taxonomy" id="40419"/>
    <lineage>
        <taxon>Eukaryota</taxon>
        <taxon>Fungi</taxon>
        <taxon>Dikarya</taxon>
        <taxon>Basidiomycota</taxon>
        <taxon>Agaricomycotina</taxon>
        <taxon>Agaricomycetes</taxon>
        <taxon>Russulales</taxon>
        <taxon>Auriscalpiaceae</taxon>
        <taxon>Auriscalpium</taxon>
    </lineage>
</organism>
<reference evidence="1" key="2">
    <citation type="journal article" date="2022" name="New Phytol.">
        <title>Evolutionary transition to the ectomycorrhizal habit in the genomes of a hyperdiverse lineage of mushroom-forming fungi.</title>
        <authorList>
            <person name="Looney B."/>
            <person name="Miyauchi S."/>
            <person name="Morin E."/>
            <person name="Drula E."/>
            <person name="Courty P.E."/>
            <person name="Kohler A."/>
            <person name="Kuo A."/>
            <person name="LaButti K."/>
            <person name="Pangilinan J."/>
            <person name="Lipzen A."/>
            <person name="Riley R."/>
            <person name="Andreopoulos W."/>
            <person name="He G."/>
            <person name="Johnson J."/>
            <person name="Nolan M."/>
            <person name="Tritt A."/>
            <person name="Barry K.W."/>
            <person name="Grigoriev I.V."/>
            <person name="Nagy L.G."/>
            <person name="Hibbett D."/>
            <person name="Henrissat B."/>
            <person name="Matheny P.B."/>
            <person name="Labbe J."/>
            <person name="Martin F.M."/>
        </authorList>
    </citation>
    <scope>NUCLEOTIDE SEQUENCE</scope>
    <source>
        <strain evidence="1">FP105234-sp</strain>
    </source>
</reference>
<sequence length="168" mass="18190">MEAEGASTRSESPSGVKGTGTGDIGAPGCARDRGTTGCPVCARERFAGSAVPVKLLSHESLHVIRCWRTKGDTTRTTLHVHLHPAAASSAVRRSTLAQGAKARRAGVPPCCRRAWYSKRRSSRGIGANARTASGMSRMRMPRRTASCRCRCQMKRNPWRTRCKLNAGR</sequence>
<evidence type="ECO:0000313" key="2">
    <source>
        <dbReference type="Proteomes" id="UP000814033"/>
    </source>
</evidence>
<gene>
    <name evidence="1" type="ORF">FA95DRAFT_1347191</name>
</gene>
<reference evidence="1" key="1">
    <citation type="submission" date="2021-02" db="EMBL/GenBank/DDBJ databases">
        <authorList>
            <consortium name="DOE Joint Genome Institute"/>
            <person name="Ahrendt S."/>
            <person name="Looney B.P."/>
            <person name="Miyauchi S."/>
            <person name="Morin E."/>
            <person name="Drula E."/>
            <person name="Courty P.E."/>
            <person name="Chicoki N."/>
            <person name="Fauchery L."/>
            <person name="Kohler A."/>
            <person name="Kuo A."/>
            <person name="Labutti K."/>
            <person name="Pangilinan J."/>
            <person name="Lipzen A."/>
            <person name="Riley R."/>
            <person name="Andreopoulos W."/>
            <person name="He G."/>
            <person name="Johnson J."/>
            <person name="Barry K.W."/>
            <person name="Grigoriev I.V."/>
            <person name="Nagy L."/>
            <person name="Hibbett D."/>
            <person name="Henrissat B."/>
            <person name="Matheny P.B."/>
            <person name="Labbe J."/>
            <person name="Martin F."/>
        </authorList>
    </citation>
    <scope>NUCLEOTIDE SEQUENCE</scope>
    <source>
        <strain evidence="1">FP105234-sp</strain>
    </source>
</reference>
<dbReference type="Proteomes" id="UP000814033">
    <property type="component" value="Unassembled WGS sequence"/>
</dbReference>
<comment type="caution">
    <text evidence="1">The sequence shown here is derived from an EMBL/GenBank/DDBJ whole genome shotgun (WGS) entry which is preliminary data.</text>
</comment>
<name>A0ACB8RSV9_9AGAM</name>
<evidence type="ECO:0000313" key="1">
    <source>
        <dbReference type="EMBL" id="KAI0046665.1"/>
    </source>
</evidence>
<proteinExistence type="predicted"/>
<keyword evidence="2" id="KW-1185">Reference proteome</keyword>